<evidence type="ECO:0000256" key="4">
    <source>
        <dbReference type="ARBA" id="ARBA00023136"/>
    </source>
</evidence>
<sequence length="230" mass="26001">MRKPEGVKRSYSAQFTTDWNEVQKLASNSNVTWTHNPLSTAVYLFVLLIFHIFFSVNFDAYLHNNPSPSLSSGEFITLALGQNTASDGNRIWWGDAWNLTAVGHGIVSWMLMHWIKGSANFYDQNELCGLTWFEQLSASPTYSSSYYSPRFLISVPTILTYIACHMASYDIHTVTLNMVILFILVLSKQDFMYGVRVFGINRTVGVDDGSKQISREGSEIGLNLMKAKRN</sequence>
<comment type="caution">
    <text evidence="6">The sequence shown here is derived from an EMBL/GenBank/DDBJ whole genome shotgun (WGS) entry which is preliminary data.</text>
</comment>
<keyword evidence="7" id="KW-1185">Reference proteome</keyword>
<evidence type="ECO:0000256" key="3">
    <source>
        <dbReference type="ARBA" id="ARBA00022989"/>
    </source>
</evidence>
<feature type="transmembrane region" description="Helical" evidence="5">
    <location>
        <begin position="41"/>
        <end position="62"/>
    </location>
</feature>
<proteinExistence type="predicted"/>
<evidence type="ECO:0000313" key="7">
    <source>
        <dbReference type="Proteomes" id="UP001165065"/>
    </source>
</evidence>
<comment type="subcellular location">
    <subcellularLocation>
        <location evidence="1">Membrane</location>
        <topology evidence="1">Multi-pass membrane protein</topology>
    </subcellularLocation>
</comment>
<dbReference type="InterPro" id="IPR007203">
    <property type="entry name" value="ORMDL"/>
</dbReference>
<organism evidence="6 7">
    <name type="scientific">Triparma columacea</name>
    <dbReference type="NCBI Taxonomy" id="722753"/>
    <lineage>
        <taxon>Eukaryota</taxon>
        <taxon>Sar</taxon>
        <taxon>Stramenopiles</taxon>
        <taxon>Ochrophyta</taxon>
        <taxon>Bolidophyceae</taxon>
        <taxon>Parmales</taxon>
        <taxon>Triparmaceae</taxon>
        <taxon>Triparma</taxon>
    </lineage>
</organism>
<keyword evidence="3 5" id="KW-1133">Transmembrane helix</keyword>
<keyword evidence="4 5" id="KW-0472">Membrane</keyword>
<dbReference type="Pfam" id="PF04061">
    <property type="entry name" value="ORMDL"/>
    <property type="match status" value="1"/>
</dbReference>
<keyword evidence="2 5" id="KW-0812">Transmembrane</keyword>
<dbReference type="EMBL" id="BRYA01000687">
    <property type="protein sequence ID" value="GMI29723.1"/>
    <property type="molecule type" value="Genomic_DNA"/>
</dbReference>
<name>A0A9W7G2F3_9STRA</name>
<dbReference type="OrthoDB" id="1932233at2759"/>
<dbReference type="Proteomes" id="UP001165065">
    <property type="component" value="Unassembled WGS sequence"/>
</dbReference>
<evidence type="ECO:0000256" key="5">
    <source>
        <dbReference type="SAM" id="Phobius"/>
    </source>
</evidence>
<dbReference type="AlphaFoldDB" id="A0A9W7G2F3"/>
<accession>A0A9W7G2F3</accession>
<evidence type="ECO:0000313" key="6">
    <source>
        <dbReference type="EMBL" id="GMI29723.1"/>
    </source>
</evidence>
<feature type="transmembrane region" description="Helical" evidence="5">
    <location>
        <begin position="158"/>
        <end position="186"/>
    </location>
</feature>
<gene>
    <name evidence="6" type="ORF">TrCOL_g8960</name>
</gene>
<reference evidence="7" key="1">
    <citation type="journal article" date="2023" name="Commun. Biol.">
        <title>Genome analysis of Parmales, the sister group of diatoms, reveals the evolutionary specialization of diatoms from phago-mixotrophs to photoautotrophs.</title>
        <authorList>
            <person name="Ban H."/>
            <person name="Sato S."/>
            <person name="Yoshikawa S."/>
            <person name="Yamada K."/>
            <person name="Nakamura Y."/>
            <person name="Ichinomiya M."/>
            <person name="Sato N."/>
            <person name="Blanc-Mathieu R."/>
            <person name="Endo H."/>
            <person name="Kuwata A."/>
            <person name="Ogata H."/>
        </authorList>
    </citation>
    <scope>NUCLEOTIDE SEQUENCE [LARGE SCALE GENOMIC DNA]</scope>
</reference>
<dbReference type="GO" id="GO:0005789">
    <property type="term" value="C:endoplasmic reticulum membrane"/>
    <property type="evidence" value="ECO:0007669"/>
    <property type="project" value="InterPro"/>
</dbReference>
<protein>
    <submittedName>
        <fullName evidence="6">Uncharacterized protein</fullName>
    </submittedName>
</protein>
<evidence type="ECO:0000256" key="1">
    <source>
        <dbReference type="ARBA" id="ARBA00004141"/>
    </source>
</evidence>
<dbReference type="PANTHER" id="PTHR12665">
    <property type="entry name" value="ORMDL PROTEINS"/>
    <property type="match status" value="1"/>
</dbReference>
<evidence type="ECO:0000256" key="2">
    <source>
        <dbReference type="ARBA" id="ARBA00022692"/>
    </source>
</evidence>